<feature type="domain" description="OmpA-like" evidence="9">
    <location>
        <begin position="48"/>
        <end position="162"/>
    </location>
</feature>
<dbReference type="HOGENOM" id="CLU_016890_9_2_10"/>
<dbReference type="KEGG" id="cph:Cpha266_0861"/>
<protein>
    <recommendedName>
        <fullName evidence="7">Peptidoglycan-associated protein</fullName>
    </recommendedName>
</protein>
<evidence type="ECO:0000256" key="5">
    <source>
        <dbReference type="ARBA" id="ARBA00023237"/>
    </source>
</evidence>
<evidence type="ECO:0000256" key="8">
    <source>
        <dbReference type="PROSITE-ProRule" id="PRU00473"/>
    </source>
</evidence>
<comment type="similarity">
    <text evidence="7">Belongs to the Pal lipoprotein family.</text>
</comment>
<evidence type="ECO:0000256" key="2">
    <source>
        <dbReference type="ARBA" id="ARBA00022729"/>
    </source>
</evidence>
<dbReference type="InterPro" id="IPR006664">
    <property type="entry name" value="OMP_bac"/>
</dbReference>
<dbReference type="Pfam" id="PF00691">
    <property type="entry name" value="OmpA"/>
    <property type="match status" value="1"/>
</dbReference>
<evidence type="ECO:0000259" key="9">
    <source>
        <dbReference type="PROSITE" id="PS51123"/>
    </source>
</evidence>
<evidence type="ECO:0000256" key="6">
    <source>
        <dbReference type="ARBA" id="ARBA00023288"/>
    </source>
</evidence>
<dbReference type="HAMAP" id="MF_02204">
    <property type="entry name" value="Pal"/>
    <property type="match status" value="1"/>
</dbReference>
<comment type="subcellular location">
    <subcellularLocation>
        <location evidence="1">Cell outer membrane</location>
    </subcellularLocation>
</comment>
<dbReference type="EMBL" id="CP000492">
    <property type="protein sequence ID" value="ABL64912.1"/>
    <property type="molecule type" value="Genomic_DNA"/>
</dbReference>
<dbReference type="AlphaFoldDB" id="A1BET5"/>
<dbReference type="InterPro" id="IPR039001">
    <property type="entry name" value="Pal"/>
</dbReference>
<dbReference type="PROSITE" id="PS51123">
    <property type="entry name" value="OMPA_2"/>
    <property type="match status" value="1"/>
</dbReference>
<dbReference type="PRINTS" id="PR01021">
    <property type="entry name" value="OMPADOMAIN"/>
</dbReference>
<evidence type="ECO:0000256" key="1">
    <source>
        <dbReference type="ARBA" id="ARBA00004442"/>
    </source>
</evidence>
<gene>
    <name evidence="7" type="primary">pal</name>
    <name evidence="10" type="ordered locus">Cpha266_0861</name>
</gene>
<evidence type="ECO:0000256" key="3">
    <source>
        <dbReference type="ARBA" id="ARBA00023136"/>
    </source>
</evidence>
<dbReference type="Proteomes" id="UP000008701">
    <property type="component" value="Chromosome"/>
</dbReference>
<accession>A1BET5</accession>
<keyword evidence="3 8" id="KW-0472">Membrane</keyword>
<dbReference type="CDD" id="cd07185">
    <property type="entry name" value="OmpA_C-like"/>
    <property type="match status" value="1"/>
</dbReference>
<dbReference type="InterPro" id="IPR036737">
    <property type="entry name" value="OmpA-like_sf"/>
</dbReference>
<organism evidence="10 11">
    <name type="scientific">Chlorobium phaeobacteroides (strain DSM 266 / SMG 266 / 2430)</name>
    <dbReference type="NCBI Taxonomy" id="290317"/>
    <lineage>
        <taxon>Bacteria</taxon>
        <taxon>Pseudomonadati</taxon>
        <taxon>Chlorobiota</taxon>
        <taxon>Chlorobiia</taxon>
        <taxon>Chlorobiales</taxon>
        <taxon>Chlorobiaceae</taxon>
        <taxon>Chlorobium/Pelodictyon group</taxon>
        <taxon>Chlorobium</taxon>
    </lineage>
</organism>
<dbReference type="GO" id="GO:0009279">
    <property type="term" value="C:cell outer membrane"/>
    <property type="evidence" value="ECO:0007669"/>
    <property type="project" value="UniProtKB-SubCell"/>
</dbReference>
<sequence>MFSLMVTAGCSSKNAVNTQDGNAGLSSGQSGWGTTSSSVAQSPSGYGFDEWQKGPLGDVFYDFDSSLLSSEAQEQLTRNSGWMKSNVQAAIIIQGHCDDRGTSEYNLALGDRRAVSAREFLIRTGIASSRIETITFGEERPFSTSQSEEGLAKNRRAHFVIK</sequence>
<evidence type="ECO:0000256" key="4">
    <source>
        <dbReference type="ARBA" id="ARBA00023139"/>
    </source>
</evidence>
<keyword evidence="11" id="KW-1185">Reference proteome</keyword>
<dbReference type="SUPFAM" id="SSF103088">
    <property type="entry name" value="OmpA-like"/>
    <property type="match status" value="1"/>
</dbReference>
<keyword evidence="5" id="KW-0998">Cell outer membrane</keyword>
<keyword evidence="6" id="KW-0449">Lipoprotein</keyword>
<dbReference type="PANTHER" id="PTHR30329">
    <property type="entry name" value="STATOR ELEMENT OF FLAGELLAR MOTOR COMPLEX"/>
    <property type="match status" value="1"/>
</dbReference>
<dbReference type="PANTHER" id="PTHR30329:SF21">
    <property type="entry name" value="LIPOPROTEIN YIAD-RELATED"/>
    <property type="match status" value="1"/>
</dbReference>
<keyword evidence="2" id="KW-0732">Signal</keyword>
<dbReference type="STRING" id="290317.Cpha266_0861"/>
<proteinExistence type="inferred from homology"/>
<evidence type="ECO:0000256" key="7">
    <source>
        <dbReference type="HAMAP-Rule" id="MF_02204"/>
    </source>
</evidence>
<keyword evidence="4" id="KW-0564">Palmitate</keyword>
<dbReference type="InterPro" id="IPR006665">
    <property type="entry name" value="OmpA-like"/>
</dbReference>
<dbReference type="InterPro" id="IPR050330">
    <property type="entry name" value="Bact_OuterMem_StrucFunc"/>
</dbReference>
<evidence type="ECO:0000313" key="11">
    <source>
        <dbReference type="Proteomes" id="UP000008701"/>
    </source>
</evidence>
<dbReference type="eggNOG" id="COG2885">
    <property type="taxonomic scope" value="Bacteria"/>
</dbReference>
<name>A1BET5_CHLPD</name>
<dbReference type="Gene3D" id="3.30.1330.60">
    <property type="entry name" value="OmpA-like domain"/>
    <property type="match status" value="1"/>
</dbReference>
<reference evidence="10 11" key="1">
    <citation type="submission" date="2006-12" db="EMBL/GenBank/DDBJ databases">
        <title>Complete sequence of Chlorobium phaeobacteroides DSM 266.</title>
        <authorList>
            <consortium name="US DOE Joint Genome Institute"/>
            <person name="Copeland A."/>
            <person name="Lucas S."/>
            <person name="Lapidus A."/>
            <person name="Barry K."/>
            <person name="Detter J.C."/>
            <person name="Glavina del Rio T."/>
            <person name="Hammon N."/>
            <person name="Israni S."/>
            <person name="Pitluck S."/>
            <person name="Goltsman E."/>
            <person name="Schmutz J."/>
            <person name="Larimer F."/>
            <person name="Land M."/>
            <person name="Hauser L."/>
            <person name="Mikhailova N."/>
            <person name="Li T."/>
            <person name="Overmann J."/>
            <person name="Bryant D.A."/>
            <person name="Richardson P."/>
        </authorList>
    </citation>
    <scope>NUCLEOTIDE SEQUENCE [LARGE SCALE GENOMIC DNA]</scope>
    <source>
        <strain evidence="10 11">DSM 266</strain>
    </source>
</reference>
<dbReference type="GO" id="GO:0051301">
    <property type="term" value="P:cell division"/>
    <property type="evidence" value="ECO:0007669"/>
    <property type="project" value="InterPro"/>
</dbReference>
<evidence type="ECO:0000313" key="10">
    <source>
        <dbReference type="EMBL" id="ABL64912.1"/>
    </source>
</evidence>